<dbReference type="PANTHER" id="PTHR23507">
    <property type="entry name" value="ZGC:174356"/>
    <property type="match status" value="1"/>
</dbReference>
<dbReference type="GO" id="GO:0016020">
    <property type="term" value="C:membrane"/>
    <property type="evidence" value="ECO:0007669"/>
    <property type="project" value="UniProtKB-SubCell"/>
</dbReference>
<keyword evidence="3 5" id="KW-1133">Transmembrane helix</keyword>
<evidence type="ECO:0000256" key="5">
    <source>
        <dbReference type="SAM" id="Phobius"/>
    </source>
</evidence>
<comment type="subcellular location">
    <subcellularLocation>
        <location evidence="1">Membrane</location>
        <topology evidence="1">Multi-pass membrane protein</topology>
    </subcellularLocation>
</comment>
<feature type="transmembrane region" description="Helical" evidence="5">
    <location>
        <begin position="102"/>
        <end position="121"/>
    </location>
</feature>
<dbReference type="SUPFAM" id="SSF103473">
    <property type="entry name" value="MFS general substrate transporter"/>
    <property type="match status" value="1"/>
</dbReference>
<keyword evidence="4 5" id="KW-0472">Membrane</keyword>
<evidence type="ECO:0000256" key="4">
    <source>
        <dbReference type="ARBA" id="ARBA00023136"/>
    </source>
</evidence>
<accession>A0AAW1V611</accession>
<keyword evidence="2 5" id="KW-0812">Transmembrane</keyword>
<dbReference type="InterPro" id="IPR011701">
    <property type="entry name" value="MFS"/>
</dbReference>
<comment type="caution">
    <text evidence="6">The sequence shown here is derived from an EMBL/GenBank/DDBJ whole genome shotgun (WGS) entry which is preliminary data.</text>
</comment>
<evidence type="ECO:0000256" key="3">
    <source>
        <dbReference type="ARBA" id="ARBA00022989"/>
    </source>
</evidence>
<dbReference type="PANTHER" id="PTHR23507:SF1">
    <property type="entry name" value="FI18259P1-RELATED"/>
    <property type="match status" value="1"/>
</dbReference>
<feature type="transmembrane region" description="Helical" evidence="5">
    <location>
        <begin position="363"/>
        <end position="383"/>
    </location>
</feature>
<sequence length="390" mass="43806">MSLSSLPKAVSLELVTNAPKNLTLREKIKYIATHISVEPLIFFYILSGTMGLLTTQNTHLEKACRVNLKYNSSVCDALLNRDHSGYEDYQETEVQKMTARMLTYKTAASGFFPTILVLFLGSWSDRHGKRKPVILYPIFCDIISGVELILCSHFFMQVPIQYVALSDCFPYALGGGWTCVFLGVFSYISGISTPEERTLRIGAVSMFQSVGLIIGNILGGTLIRPLGLTGSYIVSDVLMLGAFIYGIVILKEVKYETENTVEKRKGFLRDFFEVGHIKNTFKVCFKTENRNRKWKMIVIMVATVFITGPLQGEMAVIYLYTRKKFGWNEVDYTLYNTVQFILQISGSVFALSFFSKKLKLDDALLGVIALTSKVSACILYALAPKGTYFF</sequence>
<dbReference type="EMBL" id="JARQZJ010000127">
    <property type="protein sequence ID" value="KAK9891131.1"/>
    <property type="molecule type" value="Genomic_DNA"/>
</dbReference>
<dbReference type="Pfam" id="PF07690">
    <property type="entry name" value="MFS_1"/>
    <property type="match status" value="1"/>
</dbReference>
<feature type="transmembrane region" description="Helical" evidence="5">
    <location>
        <begin position="229"/>
        <end position="250"/>
    </location>
</feature>
<reference evidence="6 7" key="1">
    <citation type="submission" date="2023-03" db="EMBL/GenBank/DDBJ databases">
        <title>Genome insight into feeding habits of ladybird beetles.</title>
        <authorList>
            <person name="Li H.-S."/>
            <person name="Huang Y.-H."/>
            <person name="Pang H."/>
        </authorList>
    </citation>
    <scope>NUCLEOTIDE SEQUENCE [LARGE SCALE GENOMIC DNA]</scope>
    <source>
        <strain evidence="6">SYSU_2023b</strain>
        <tissue evidence="6">Whole body</tissue>
    </source>
</reference>
<dbReference type="GO" id="GO:0022857">
    <property type="term" value="F:transmembrane transporter activity"/>
    <property type="evidence" value="ECO:0007669"/>
    <property type="project" value="InterPro"/>
</dbReference>
<name>A0AAW1V611_9CUCU</name>
<feature type="transmembrane region" description="Helical" evidence="5">
    <location>
        <begin position="201"/>
        <end position="223"/>
    </location>
</feature>
<feature type="transmembrane region" description="Helical" evidence="5">
    <location>
        <begin position="168"/>
        <end position="189"/>
    </location>
</feature>
<feature type="transmembrane region" description="Helical" evidence="5">
    <location>
        <begin position="296"/>
        <end position="320"/>
    </location>
</feature>
<feature type="transmembrane region" description="Helical" evidence="5">
    <location>
        <begin position="133"/>
        <end position="156"/>
    </location>
</feature>
<feature type="transmembrane region" description="Helical" evidence="5">
    <location>
        <begin position="332"/>
        <end position="351"/>
    </location>
</feature>
<feature type="transmembrane region" description="Helical" evidence="5">
    <location>
        <begin position="30"/>
        <end position="53"/>
    </location>
</feature>
<dbReference type="AlphaFoldDB" id="A0AAW1V611"/>
<evidence type="ECO:0000313" key="6">
    <source>
        <dbReference type="EMBL" id="KAK9891131.1"/>
    </source>
</evidence>
<evidence type="ECO:0000313" key="7">
    <source>
        <dbReference type="Proteomes" id="UP001431783"/>
    </source>
</evidence>
<gene>
    <name evidence="6" type="ORF">WA026_013449</name>
</gene>
<evidence type="ECO:0008006" key="8">
    <source>
        <dbReference type="Google" id="ProtNLM"/>
    </source>
</evidence>
<proteinExistence type="predicted"/>
<keyword evidence="7" id="KW-1185">Reference proteome</keyword>
<organism evidence="6 7">
    <name type="scientific">Henosepilachna vigintioctopunctata</name>
    <dbReference type="NCBI Taxonomy" id="420089"/>
    <lineage>
        <taxon>Eukaryota</taxon>
        <taxon>Metazoa</taxon>
        <taxon>Ecdysozoa</taxon>
        <taxon>Arthropoda</taxon>
        <taxon>Hexapoda</taxon>
        <taxon>Insecta</taxon>
        <taxon>Pterygota</taxon>
        <taxon>Neoptera</taxon>
        <taxon>Endopterygota</taxon>
        <taxon>Coleoptera</taxon>
        <taxon>Polyphaga</taxon>
        <taxon>Cucujiformia</taxon>
        <taxon>Coccinelloidea</taxon>
        <taxon>Coccinellidae</taxon>
        <taxon>Epilachninae</taxon>
        <taxon>Epilachnini</taxon>
        <taxon>Henosepilachna</taxon>
    </lineage>
</organism>
<protein>
    <recommendedName>
        <fullName evidence="8">Proton-coupled folate transporter</fullName>
    </recommendedName>
</protein>
<evidence type="ECO:0000256" key="1">
    <source>
        <dbReference type="ARBA" id="ARBA00004141"/>
    </source>
</evidence>
<evidence type="ECO:0000256" key="2">
    <source>
        <dbReference type="ARBA" id="ARBA00022692"/>
    </source>
</evidence>
<dbReference type="Gene3D" id="1.20.1250.20">
    <property type="entry name" value="MFS general substrate transporter like domains"/>
    <property type="match status" value="1"/>
</dbReference>
<dbReference type="InterPro" id="IPR036259">
    <property type="entry name" value="MFS_trans_sf"/>
</dbReference>
<dbReference type="Proteomes" id="UP001431783">
    <property type="component" value="Unassembled WGS sequence"/>
</dbReference>